<dbReference type="Proteomes" id="UP000221949">
    <property type="component" value="Segment"/>
</dbReference>
<reference evidence="2" key="1">
    <citation type="submission" date="2016-06" db="EMBL/GenBank/DDBJ databases">
        <authorList>
            <person name="Berg J.A."/>
            <person name="Stratton M.L."/>
            <person name="Esplin I.D."/>
            <person name="Jensen G.L."/>
            <person name="Merrill B.D."/>
            <person name="Breakwell D.P."/>
            <person name="Hope S."/>
            <person name="Grose J.H."/>
        </authorList>
    </citation>
    <scope>NUCLEOTIDE SEQUENCE [LARGE SCALE GENOMIC DNA]</scope>
</reference>
<proteinExistence type="predicted"/>
<accession>A0A1B2IGT8</accession>
<evidence type="ECO:0000313" key="1">
    <source>
        <dbReference type="EMBL" id="ANZ50452.1"/>
    </source>
</evidence>
<sequence length="132" mass="15853">MMTIYLDFPHTYAEMLAIVRKFAYKSYLDVADTVDYYLEQLIRLEVLRRKHNVAYPILRDIFGEIVRKHPLMDSDEHYFNCRAIEIYLQNSTRLWDLVEEELTMLPSTDFLLWHVEFGIWKMYTAGVIHVGE</sequence>
<organism evidence="1 2">
    <name type="scientific">Erwinia phage vB_EamM_Stratton</name>
    <dbReference type="NCBI Taxonomy" id="1883378"/>
    <lineage>
        <taxon>Viruses</taxon>
        <taxon>Duplodnaviria</taxon>
        <taxon>Heunggongvirae</taxon>
        <taxon>Uroviricota</taxon>
        <taxon>Caudoviricetes</taxon>
        <taxon>Chimalliviridae</taxon>
        <taxon>Erskinevirus</taxon>
        <taxon>Erskinevirus EaH2</taxon>
    </lineage>
</organism>
<protein>
    <submittedName>
        <fullName evidence="1">Uncharacterized protein</fullName>
    </submittedName>
</protein>
<name>A0A1B2IGT8_9CAUD</name>
<evidence type="ECO:0000313" key="2">
    <source>
        <dbReference type="Proteomes" id="UP000221949"/>
    </source>
</evidence>
<dbReference type="EMBL" id="KX397373">
    <property type="protein sequence ID" value="ANZ50452.1"/>
    <property type="molecule type" value="Genomic_DNA"/>
</dbReference>
<gene>
    <name evidence="1" type="ORF">STRATTON_27</name>
</gene>